<accession>A0A2T1A0P3</accession>
<feature type="transmembrane region" description="Helical" evidence="1">
    <location>
        <begin position="37"/>
        <end position="54"/>
    </location>
</feature>
<keyword evidence="1" id="KW-0812">Transmembrane</keyword>
<dbReference type="RefSeq" id="WP_106348681.1">
    <property type="nucleotide sequence ID" value="NZ_PVUE01000006.1"/>
</dbReference>
<dbReference type="Proteomes" id="UP000237752">
    <property type="component" value="Unassembled WGS sequence"/>
</dbReference>
<keyword evidence="1" id="KW-0472">Membrane</keyword>
<reference evidence="2 3" key="1">
    <citation type="submission" date="2018-03" db="EMBL/GenBank/DDBJ databases">
        <title>Genomic Encyclopedia of Archaeal and Bacterial Type Strains, Phase II (KMG-II): from individual species to whole genera.</title>
        <authorList>
            <person name="Goeker M."/>
        </authorList>
    </citation>
    <scope>NUCLEOTIDE SEQUENCE [LARGE SCALE GENOMIC DNA]</scope>
    <source>
        <strain evidence="2 3">DSM 100065</strain>
    </source>
</reference>
<feature type="transmembrane region" description="Helical" evidence="1">
    <location>
        <begin position="12"/>
        <end position="31"/>
    </location>
</feature>
<evidence type="ECO:0000256" key="1">
    <source>
        <dbReference type="SAM" id="Phobius"/>
    </source>
</evidence>
<keyword evidence="1" id="KW-1133">Transmembrane helix</keyword>
<dbReference type="EMBL" id="PVUE01000006">
    <property type="protein sequence ID" value="PRZ42172.1"/>
    <property type="molecule type" value="Genomic_DNA"/>
</dbReference>
<name>A0A2T1A0P3_9ACTN</name>
<keyword evidence="3" id="KW-1185">Reference proteome</keyword>
<evidence type="ECO:0000313" key="3">
    <source>
        <dbReference type="Proteomes" id="UP000237752"/>
    </source>
</evidence>
<comment type="caution">
    <text evidence="2">The sequence shown here is derived from an EMBL/GenBank/DDBJ whole genome shotgun (WGS) entry which is preliminary data.</text>
</comment>
<feature type="transmembrane region" description="Helical" evidence="1">
    <location>
        <begin position="66"/>
        <end position="87"/>
    </location>
</feature>
<proteinExistence type="predicted"/>
<sequence length="140" mass="14771">MDAQARGQSRVDRIVLTFTTLLVLTMIGMFANNAALIMLPIPLIIAVMMLLATLGPNNTWPTRSVIVVLGAYSAISLAVWLVAWLALGNPAITIAGLPTSMGVLVLVGWPFYSIASGLLYAFCADRSGPSGGRRSSVPPN</sequence>
<evidence type="ECO:0000313" key="2">
    <source>
        <dbReference type="EMBL" id="PRZ42172.1"/>
    </source>
</evidence>
<feature type="transmembrane region" description="Helical" evidence="1">
    <location>
        <begin position="99"/>
        <end position="123"/>
    </location>
</feature>
<organism evidence="2 3">
    <name type="scientific">Antricoccus suffuscus</name>
    <dbReference type="NCBI Taxonomy" id="1629062"/>
    <lineage>
        <taxon>Bacteria</taxon>
        <taxon>Bacillati</taxon>
        <taxon>Actinomycetota</taxon>
        <taxon>Actinomycetes</taxon>
        <taxon>Geodermatophilales</taxon>
        <taxon>Antricoccaceae</taxon>
        <taxon>Antricoccus</taxon>
    </lineage>
</organism>
<protein>
    <submittedName>
        <fullName evidence="2">Uncharacterized protein</fullName>
    </submittedName>
</protein>
<dbReference type="OrthoDB" id="5193566at2"/>
<gene>
    <name evidence="2" type="ORF">CLV47_10643</name>
</gene>
<dbReference type="AlphaFoldDB" id="A0A2T1A0P3"/>